<organism evidence="1 2">
    <name type="scientific">Glomerella acutata</name>
    <name type="common">Colletotrichum acutatum</name>
    <dbReference type="NCBI Taxonomy" id="27357"/>
    <lineage>
        <taxon>Eukaryota</taxon>
        <taxon>Fungi</taxon>
        <taxon>Dikarya</taxon>
        <taxon>Ascomycota</taxon>
        <taxon>Pezizomycotina</taxon>
        <taxon>Sordariomycetes</taxon>
        <taxon>Hypocreomycetidae</taxon>
        <taxon>Glomerellales</taxon>
        <taxon>Glomerellaceae</taxon>
        <taxon>Colletotrichum</taxon>
        <taxon>Colletotrichum acutatum species complex</taxon>
    </lineage>
</organism>
<dbReference type="EMBL" id="JAHMHS010000037">
    <property type="protein sequence ID" value="KAK1725834.1"/>
    <property type="molecule type" value="Genomic_DNA"/>
</dbReference>
<name>A0AAD8XFF1_GLOAC</name>
<evidence type="ECO:0000313" key="2">
    <source>
        <dbReference type="Proteomes" id="UP001244207"/>
    </source>
</evidence>
<gene>
    <name evidence="1" type="ORF">BDZ83DRAFT_277453</name>
</gene>
<proteinExistence type="predicted"/>
<sequence>MFAQHTDPSPPAVDGVNGLWIFRLILEEIGWDVLGLFKIATYALRSRRQRFLQLAAVVLREDELECARSGHPGLLDRSADWICAQLERKTVIPPALDCCHGSPYHIRFIKNQALEERVVHALDISQCLYAAGFVDVDVPDRSGHTPLFQNIKDYNKKNQNDGQWLICMDLATWFITRGAEAVNKNPEGWPNIVYYLALALPERRFGTVGSVNEDLRALSSDAKLHISTDGCDCFCSTAGCLPSRLIFRGQRVSDPSVAGRLNQWFNTWKWIQLAKK</sequence>
<evidence type="ECO:0000313" key="1">
    <source>
        <dbReference type="EMBL" id="KAK1725834.1"/>
    </source>
</evidence>
<dbReference type="GeneID" id="85386006"/>
<comment type="caution">
    <text evidence="1">The sequence shown here is derived from an EMBL/GenBank/DDBJ whole genome shotgun (WGS) entry which is preliminary data.</text>
</comment>
<reference evidence="1" key="1">
    <citation type="submission" date="2021-12" db="EMBL/GenBank/DDBJ databases">
        <title>Comparative genomics, transcriptomics and evolutionary studies reveal genomic signatures of adaptation to plant cell wall in hemibiotrophic fungi.</title>
        <authorList>
            <consortium name="DOE Joint Genome Institute"/>
            <person name="Baroncelli R."/>
            <person name="Diaz J.F."/>
            <person name="Benocci T."/>
            <person name="Peng M."/>
            <person name="Battaglia E."/>
            <person name="Haridas S."/>
            <person name="Andreopoulos W."/>
            <person name="Labutti K."/>
            <person name="Pangilinan J."/>
            <person name="Floch G.L."/>
            <person name="Makela M.R."/>
            <person name="Henrissat B."/>
            <person name="Grigoriev I.V."/>
            <person name="Crouch J.A."/>
            <person name="De Vries R.P."/>
            <person name="Sukno S.A."/>
            <person name="Thon M.R."/>
        </authorList>
    </citation>
    <scope>NUCLEOTIDE SEQUENCE</scope>
    <source>
        <strain evidence="1">CBS 112980</strain>
    </source>
</reference>
<keyword evidence="2" id="KW-1185">Reference proteome</keyword>
<accession>A0AAD8XFF1</accession>
<dbReference type="RefSeq" id="XP_060365889.1">
    <property type="nucleotide sequence ID" value="XM_060502107.1"/>
</dbReference>
<dbReference type="AlphaFoldDB" id="A0AAD8XFF1"/>
<protein>
    <submittedName>
        <fullName evidence="1">Uncharacterized protein</fullName>
    </submittedName>
</protein>
<dbReference type="Proteomes" id="UP001244207">
    <property type="component" value="Unassembled WGS sequence"/>
</dbReference>